<sequence length="162" mass="17946">MTRFDSLITRCLFATTLGWFLVSAQDVVAHGDDHAHMQEMMALKERIPEQYHIMDRTPVTPSPESLARGARLYTRHCAACHGPRGEGDGPAATALPAPPASFLDREHSDIYGPGEKYWIIGEGIVEAAMPGFAGQLSPRDRWDLVNFILELQKQAETKGKDD</sequence>
<dbReference type="InterPro" id="IPR009056">
    <property type="entry name" value="Cyt_c-like_dom"/>
</dbReference>
<dbReference type="EMBL" id="CP092109">
    <property type="protein sequence ID" value="UWZ80580.1"/>
    <property type="molecule type" value="Genomic_DNA"/>
</dbReference>
<evidence type="ECO:0000313" key="7">
    <source>
        <dbReference type="Proteomes" id="UP001060414"/>
    </source>
</evidence>
<keyword evidence="1 4" id="KW-0349">Heme</keyword>
<dbReference type="PROSITE" id="PS51007">
    <property type="entry name" value="CYTC"/>
    <property type="match status" value="1"/>
</dbReference>
<dbReference type="Proteomes" id="UP001060414">
    <property type="component" value="Chromosome"/>
</dbReference>
<accession>A0ABY5ZN55</accession>
<feature type="domain" description="Cytochrome c" evidence="5">
    <location>
        <begin position="64"/>
        <end position="152"/>
    </location>
</feature>
<dbReference type="Pfam" id="PF00034">
    <property type="entry name" value="Cytochrom_C"/>
    <property type="match status" value="1"/>
</dbReference>
<evidence type="ECO:0000256" key="1">
    <source>
        <dbReference type="ARBA" id="ARBA00022617"/>
    </source>
</evidence>
<evidence type="ECO:0000256" key="2">
    <source>
        <dbReference type="ARBA" id="ARBA00022723"/>
    </source>
</evidence>
<reference evidence="6" key="1">
    <citation type="journal article" date="2022" name="Environ. Microbiol.">
        <title>Geoalkalibacter halelectricus SAP #1 sp. nov. possessing extracellular electron transfer and mineral#reducing capabilities from a haloalkaline environment.</title>
        <authorList>
            <person name="Yadav S."/>
            <person name="Singh R."/>
            <person name="Sundharam S.S."/>
            <person name="Chaudhary S."/>
            <person name="Krishnamurthi S."/>
            <person name="Patil S.A."/>
        </authorList>
    </citation>
    <scope>NUCLEOTIDE SEQUENCE</scope>
    <source>
        <strain evidence="6">SAP-1</strain>
    </source>
</reference>
<keyword evidence="2 4" id="KW-0479">Metal-binding</keyword>
<dbReference type="PANTHER" id="PTHR35008">
    <property type="entry name" value="BLL4482 PROTEIN-RELATED"/>
    <property type="match status" value="1"/>
</dbReference>
<organism evidence="6 7">
    <name type="scientific">Geoalkalibacter halelectricus</name>
    <dbReference type="NCBI Taxonomy" id="2847045"/>
    <lineage>
        <taxon>Bacteria</taxon>
        <taxon>Pseudomonadati</taxon>
        <taxon>Thermodesulfobacteriota</taxon>
        <taxon>Desulfuromonadia</taxon>
        <taxon>Desulfuromonadales</taxon>
        <taxon>Geoalkalibacteraceae</taxon>
        <taxon>Geoalkalibacter</taxon>
    </lineage>
</organism>
<proteinExistence type="predicted"/>
<dbReference type="PANTHER" id="PTHR35008:SF8">
    <property type="entry name" value="ALCOHOL DEHYDROGENASE CYTOCHROME C SUBUNIT"/>
    <property type="match status" value="1"/>
</dbReference>
<dbReference type="RefSeq" id="WP_260748938.1">
    <property type="nucleotide sequence ID" value="NZ_CP092109.1"/>
</dbReference>
<evidence type="ECO:0000259" key="5">
    <source>
        <dbReference type="PROSITE" id="PS51007"/>
    </source>
</evidence>
<evidence type="ECO:0000256" key="4">
    <source>
        <dbReference type="PROSITE-ProRule" id="PRU00433"/>
    </source>
</evidence>
<protein>
    <submittedName>
        <fullName evidence="6">Cytochrome c</fullName>
    </submittedName>
</protein>
<name>A0ABY5ZN55_9BACT</name>
<gene>
    <name evidence="6" type="ORF">L9S41_04065</name>
</gene>
<evidence type="ECO:0000256" key="3">
    <source>
        <dbReference type="ARBA" id="ARBA00023004"/>
    </source>
</evidence>
<dbReference type="Gene3D" id="1.10.760.10">
    <property type="entry name" value="Cytochrome c-like domain"/>
    <property type="match status" value="1"/>
</dbReference>
<dbReference type="InterPro" id="IPR051459">
    <property type="entry name" value="Cytochrome_c-type_DH"/>
</dbReference>
<keyword evidence="7" id="KW-1185">Reference proteome</keyword>
<dbReference type="SUPFAM" id="SSF46626">
    <property type="entry name" value="Cytochrome c"/>
    <property type="match status" value="1"/>
</dbReference>
<keyword evidence="3 4" id="KW-0408">Iron</keyword>
<evidence type="ECO:0000313" key="6">
    <source>
        <dbReference type="EMBL" id="UWZ80580.1"/>
    </source>
</evidence>
<dbReference type="InterPro" id="IPR036909">
    <property type="entry name" value="Cyt_c-like_dom_sf"/>
</dbReference>